<dbReference type="InterPro" id="IPR054157">
    <property type="entry name" value="AGAO-like_N2"/>
</dbReference>
<keyword evidence="12" id="KW-1185">Reference proteome</keyword>
<dbReference type="Pfam" id="PF02728">
    <property type="entry name" value="Cu_amine_oxidN3"/>
    <property type="match status" value="1"/>
</dbReference>
<dbReference type="SUPFAM" id="SSF49998">
    <property type="entry name" value="Amine oxidase catalytic domain"/>
    <property type="match status" value="1"/>
</dbReference>
<evidence type="ECO:0000259" key="10">
    <source>
        <dbReference type="Pfam" id="PF21994"/>
    </source>
</evidence>
<gene>
    <name evidence="11" type="ORF">R7226_26255</name>
</gene>
<comment type="caution">
    <text evidence="11">The sequence shown here is derived from an EMBL/GenBank/DDBJ whole genome shotgun (WGS) entry which is preliminary data.</text>
</comment>
<feature type="domain" description="Copper amine oxidase catalytic" evidence="8">
    <location>
        <begin position="230"/>
        <end position="631"/>
    </location>
</feature>
<keyword evidence="2 6" id="KW-0479">Metal-binding</keyword>
<organism evidence="11 12">
    <name type="scientific">Conexibacter stalactiti</name>
    <dbReference type="NCBI Taxonomy" id="1940611"/>
    <lineage>
        <taxon>Bacteria</taxon>
        <taxon>Bacillati</taxon>
        <taxon>Actinomycetota</taxon>
        <taxon>Thermoleophilia</taxon>
        <taxon>Solirubrobacterales</taxon>
        <taxon>Conexibacteraceae</taxon>
        <taxon>Conexibacter</taxon>
    </lineage>
</organism>
<evidence type="ECO:0000256" key="5">
    <source>
        <dbReference type="ARBA" id="ARBA00023008"/>
    </source>
</evidence>
<evidence type="ECO:0000256" key="4">
    <source>
        <dbReference type="ARBA" id="ARBA00023002"/>
    </source>
</evidence>
<dbReference type="PANTHER" id="PTHR10638:SF41">
    <property type="entry name" value="AMINE OXIDASE"/>
    <property type="match status" value="1"/>
</dbReference>
<feature type="compositionally biased region" description="Pro residues" evidence="7">
    <location>
        <begin position="10"/>
        <end position="26"/>
    </location>
</feature>
<reference evidence="12" key="1">
    <citation type="submission" date="2023-07" db="EMBL/GenBank/DDBJ databases">
        <title>Conexibacter stalactiti sp. nov., isolated from stalactites in a lava cave and emended description of the genus Conexibacter.</title>
        <authorList>
            <person name="Lee S.D."/>
        </authorList>
    </citation>
    <scope>NUCLEOTIDE SEQUENCE [LARGE SCALE GENOMIC DNA]</scope>
    <source>
        <strain evidence="12">KCTC 39840</strain>
    </source>
</reference>
<dbReference type="InterPro" id="IPR036460">
    <property type="entry name" value="Cu_amine_oxidase_C_sf"/>
</dbReference>
<accession>A0ABU4HYC9</accession>
<feature type="domain" description="AGAO-like N2" evidence="10">
    <location>
        <begin position="28"/>
        <end position="95"/>
    </location>
</feature>
<comment type="similarity">
    <text evidence="1 6">Belongs to the copper/topaquinone oxidase family.</text>
</comment>
<evidence type="ECO:0000313" key="12">
    <source>
        <dbReference type="Proteomes" id="UP001284601"/>
    </source>
</evidence>
<sequence>MTCSDHAHAPAPPAAAPPATPHPLDPLTPAEIEAAAAIVRAARPLGEAVRFVSISPREPAKGIDAATAPRRAEVVLRDAASRRTIEALVDLGAGALTDWRELEGVQAQLTAEEFLAVEAAVRAAPQFVAALERRGVEDPAIVDVDPVAAGYHGLPEEQGGRRLARILAFVRPSPGGNAYARPLQGVFGLVDVDTGEFVHFEDRDPVPLPAEEGEYRADRVGPLRDDVREIRITQPDGPSFTVEGHEVRWQKWRLRVGFTPREGLVLHHVAYEDGERVRPVLHRASYAEMVVPYADPDRFYMSPLDIGEFNVGTLTNALTLGCDCLGAIRYFDGHYAASDGSAVTIPNAICLHEEDNGVLWKHTDFRTGEVEVRRGRRLVVSSFVTVGNYEYGFFWYLHQDGVIASEVKATGIVATQALLDGERPRFGAMLAPNLGGINHQHVFCARLDMDVDGPGNAVVEVHTEAVPPGPENPHGNAWRTVKRTLASELEARRRLDAASARGWLVTNPSSRNAVGEPVAYKLIPGDNTVPFAQPGSALTKRAGFVEHHLWVTRHDAAERYPAGEYPYQHPGGEGLPAWVQADRSLDDEDVVLWYTMNHHHVPRPEDWPVMPVARIGFELKPWGFFDRNPALDVPPSQPDGGGSCHAKSDI</sequence>
<dbReference type="PANTHER" id="PTHR10638">
    <property type="entry name" value="COPPER AMINE OXIDASE"/>
    <property type="match status" value="1"/>
</dbReference>
<dbReference type="Gene3D" id="3.10.450.40">
    <property type="match status" value="2"/>
</dbReference>
<dbReference type="Pfam" id="PF01179">
    <property type="entry name" value="Cu_amine_oxid"/>
    <property type="match status" value="1"/>
</dbReference>
<dbReference type="InterPro" id="IPR016182">
    <property type="entry name" value="Cu_amine_oxidase_N-reg"/>
</dbReference>
<evidence type="ECO:0000256" key="2">
    <source>
        <dbReference type="ARBA" id="ARBA00022723"/>
    </source>
</evidence>
<evidence type="ECO:0000256" key="1">
    <source>
        <dbReference type="ARBA" id="ARBA00007983"/>
    </source>
</evidence>
<proteinExistence type="inferred from homology"/>
<feature type="domain" description="Copper amine oxidase N3-terminal" evidence="9">
    <location>
        <begin position="109"/>
        <end position="204"/>
    </location>
</feature>
<dbReference type="Gene3D" id="2.70.98.20">
    <property type="entry name" value="Copper amine oxidase, catalytic domain"/>
    <property type="match status" value="1"/>
</dbReference>
<dbReference type="PROSITE" id="PS01164">
    <property type="entry name" value="COPPER_AMINE_OXID_1"/>
    <property type="match status" value="1"/>
</dbReference>
<reference evidence="11 12" key="2">
    <citation type="submission" date="2023-10" db="EMBL/GenBank/DDBJ databases">
        <authorList>
            <person name="Han X.F."/>
        </authorList>
    </citation>
    <scope>NUCLEOTIDE SEQUENCE [LARGE SCALE GENOMIC DNA]</scope>
    <source>
        <strain evidence="11 12">KCTC 39840</strain>
    </source>
</reference>
<dbReference type="EC" id="1.4.3.-" evidence="6"/>
<dbReference type="Pfam" id="PF21994">
    <property type="entry name" value="AGAO-like_N2"/>
    <property type="match status" value="1"/>
</dbReference>
<comment type="cofactor">
    <cofactor evidence="6">
        <name>Cu cation</name>
        <dbReference type="ChEBI" id="CHEBI:23378"/>
    </cofactor>
    <text evidence="6">Contains 1 topaquinone per subunit.</text>
</comment>
<dbReference type="Proteomes" id="UP001284601">
    <property type="component" value="Unassembled WGS sequence"/>
</dbReference>
<keyword evidence="5 6" id="KW-0186">Copper</keyword>
<feature type="region of interest" description="Disordered" evidence="7">
    <location>
        <begin position="630"/>
        <end position="650"/>
    </location>
</feature>
<feature type="region of interest" description="Disordered" evidence="7">
    <location>
        <begin position="1"/>
        <end position="27"/>
    </location>
</feature>
<dbReference type="EMBL" id="JAWSTH010000108">
    <property type="protein sequence ID" value="MDW5597884.1"/>
    <property type="molecule type" value="Genomic_DNA"/>
</dbReference>
<evidence type="ECO:0000256" key="7">
    <source>
        <dbReference type="SAM" id="MobiDB-lite"/>
    </source>
</evidence>
<dbReference type="InterPro" id="IPR015802">
    <property type="entry name" value="Cu_amine_oxidase_N3"/>
</dbReference>
<evidence type="ECO:0000259" key="9">
    <source>
        <dbReference type="Pfam" id="PF02728"/>
    </source>
</evidence>
<protein>
    <recommendedName>
        <fullName evidence="6">Amine oxidase</fullName>
        <ecNumber evidence="6">1.4.3.-</ecNumber>
    </recommendedName>
</protein>
<dbReference type="RefSeq" id="WP_318600355.1">
    <property type="nucleotide sequence ID" value="NZ_JAWSTH010000108.1"/>
</dbReference>
<dbReference type="NCBIfam" id="NF008559">
    <property type="entry name" value="PRK11504.1"/>
    <property type="match status" value="1"/>
</dbReference>
<evidence type="ECO:0000256" key="6">
    <source>
        <dbReference type="RuleBase" id="RU000672"/>
    </source>
</evidence>
<comment type="PTM">
    <text evidence="6">Topaquinone (TPQ) is generated by copper-dependent autoxidation of a specific tyrosyl residue.</text>
</comment>
<name>A0ABU4HYC9_9ACTN</name>
<keyword evidence="4 6" id="KW-0560">Oxidoreductase</keyword>
<dbReference type="SUPFAM" id="SSF54416">
    <property type="entry name" value="Amine oxidase N-terminal region"/>
    <property type="match status" value="2"/>
</dbReference>
<evidence type="ECO:0000313" key="11">
    <source>
        <dbReference type="EMBL" id="MDW5597884.1"/>
    </source>
</evidence>
<dbReference type="InterPro" id="IPR015798">
    <property type="entry name" value="Cu_amine_oxidase_C"/>
</dbReference>
<evidence type="ECO:0000259" key="8">
    <source>
        <dbReference type="Pfam" id="PF01179"/>
    </source>
</evidence>
<dbReference type="InterPro" id="IPR049948">
    <property type="entry name" value="Cu_Am_ox_TPQ-bd"/>
</dbReference>
<keyword evidence="3 6" id="KW-0801">TPQ</keyword>
<dbReference type="InterPro" id="IPR000269">
    <property type="entry name" value="Cu_amine_oxidase"/>
</dbReference>
<evidence type="ECO:0000256" key="3">
    <source>
        <dbReference type="ARBA" id="ARBA00022772"/>
    </source>
</evidence>